<evidence type="ECO:0000256" key="1">
    <source>
        <dbReference type="SAM" id="Phobius"/>
    </source>
</evidence>
<evidence type="ECO:0000313" key="2">
    <source>
        <dbReference type="EMBL" id="MFD0961199.1"/>
    </source>
</evidence>
<keyword evidence="1" id="KW-0812">Transmembrane</keyword>
<reference evidence="3" key="1">
    <citation type="journal article" date="2019" name="Int. J. Syst. Evol. Microbiol.">
        <title>The Global Catalogue of Microorganisms (GCM) 10K type strain sequencing project: providing services to taxonomists for standard genome sequencing and annotation.</title>
        <authorList>
            <consortium name="The Broad Institute Genomics Platform"/>
            <consortium name="The Broad Institute Genome Sequencing Center for Infectious Disease"/>
            <person name="Wu L."/>
            <person name="Ma J."/>
        </authorList>
    </citation>
    <scope>NUCLEOTIDE SEQUENCE [LARGE SCALE GENOMIC DNA]</scope>
    <source>
        <strain evidence="3">CCUG 59129</strain>
    </source>
</reference>
<dbReference type="RefSeq" id="WP_377566533.1">
    <property type="nucleotide sequence ID" value="NZ_JBHTJZ010000033.1"/>
</dbReference>
<accession>A0ABW3HUF3</accession>
<keyword evidence="3" id="KW-1185">Reference proteome</keyword>
<dbReference type="Proteomes" id="UP001596989">
    <property type="component" value="Unassembled WGS sequence"/>
</dbReference>
<name>A0ABW3HUF3_9BACL</name>
<comment type="caution">
    <text evidence="2">The sequence shown here is derived from an EMBL/GenBank/DDBJ whole genome shotgun (WGS) entry which is preliminary data.</text>
</comment>
<sequence length="338" mass="36688">MKAVKLLAGPINTIKRVMNLPRMGRSKEQKGLKEEQLGSIVLEAAIVTPFLLIVLMVFIMLISLCAAQMALHSAASNTARQLAAHMRPVALAAAHLPTLPGGPAGLSGWEEIAASGAEWLPEPAGELVASALRGDWQPLVNLAASELGRHAVEPYIRKAMKDDAVLDSDRIALAKLTLPDLQRRDPAYLSIVLEYQYPLKLPFFGKPLVLRERASERVWLSDAKAAQYGSENGVEGEVLTLQVVAVHPSPLRPGRKATVTARTNPGARVSLGVLYKSGSSKAKHLGEAVADENGFVQWTWHVSGNTTPGIWQLTISTSDGERQVSRHFIVEKQEQELE</sequence>
<dbReference type="EMBL" id="JBHTJZ010000033">
    <property type="protein sequence ID" value="MFD0961199.1"/>
    <property type="molecule type" value="Genomic_DNA"/>
</dbReference>
<keyword evidence="1" id="KW-0472">Membrane</keyword>
<proteinExistence type="predicted"/>
<protein>
    <submittedName>
        <fullName evidence="2">TadE family protein</fullName>
    </submittedName>
</protein>
<organism evidence="2 3">
    <name type="scientific">Paenibacillus chungangensis</name>
    <dbReference type="NCBI Taxonomy" id="696535"/>
    <lineage>
        <taxon>Bacteria</taxon>
        <taxon>Bacillati</taxon>
        <taxon>Bacillota</taxon>
        <taxon>Bacilli</taxon>
        <taxon>Bacillales</taxon>
        <taxon>Paenibacillaceae</taxon>
        <taxon>Paenibacillus</taxon>
    </lineage>
</organism>
<evidence type="ECO:0000313" key="3">
    <source>
        <dbReference type="Proteomes" id="UP001596989"/>
    </source>
</evidence>
<feature type="transmembrane region" description="Helical" evidence="1">
    <location>
        <begin position="40"/>
        <end position="64"/>
    </location>
</feature>
<keyword evidence="1" id="KW-1133">Transmembrane helix</keyword>
<gene>
    <name evidence="2" type="ORF">ACFQ2I_17760</name>
</gene>